<accession>A0ABM1BSG6</accession>
<protein>
    <submittedName>
        <fullName evidence="8">Zinc finger protein ZPR1-like</fullName>
    </submittedName>
</protein>
<dbReference type="PANTHER" id="PTHR10876">
    <property type="entry name" value="ZINC FINGER PROTEIN ZPR1"/>
    <property type="match status" value="1"/>
</dbReference>
<dbReference type="NCBIfam" id="TIGR00310">
    <property type="entry name" value="ZPR1_znf"/>
    <property type="match status" value="1"/>
</dbReference>
<dbReference type="Pfam" id="PF03367">
    <property type="entry name" value="Zn_ribbon_ZPR1"/>
    <property type="match status" value="1"/>
</dbReference>
<evidence type="ECO:0000256" key="4">
    <source>
        <dbReference type="ARBA" id="ARBA00022833"/>
    </source>
</evidence>
<feature type="region of interest" description="Disordered" evidence="5">
    <location>
        <begin position="19"/>
        <end position="40"/>
    </location>
</feature>
<dbReference type="RefSeq" id="XP_013787788.1">
    <property type="nucleotide sequence ID" value="XM_013932334.2"/>
</dbReference>
<evidence type="ECO:0000256" key="3">
    <source>
        <dbReference type="ARBA" id="ARBA00022771"/>
    </source>
</evidence>
<evidence type="ECO:0000256" key="1">
    <source>
        <dbReference type="ARBA" id="ARBA00008354"/>
    </source>
</evidence>
<dbReference type="Proteomes" id="UP000694941">
    <property type="component" value="Unplaced"/>
</dbReference>
<gene>
    <name evidence="8" type="primary">LOC106471715</name>
</gene>
<keyword evidence="3" id="KW-0863">Zinc-finger</keyword>
<dbReference type="SMART" id="SM00709">
    <property type="entry name" value="Zpr1"/>
    <property type="match status" value="1"/>
</dbReference>
<evidence type="ECO:0000259" key="6">
    <source>
        <dbReference type="SMART" id="SM00709"/>
    </source>
</evidence>
<dbReference type="InterPro" id="IPR040141">
    <property type="entry name" value="ZPR1"/>
</dbReference>
<dbReference type="Gene3D" id="2.60.120.1040">
    <property type="entry name" value="ZPR1, A/B domain"/>
    <property type="match status" value="1"/>
</dbReference>
<proteinExistence type="inferred from homology"/>
<comment type="similarity">
    <text evidence="1">Belongs to the ZPR1 family.</text>
</comment>
<evidence type="ECO:0000313" key="7">
    <source>
        <dbReference type="Proteomes" id="UP000694941"/>
    </source>
</evidence>
<keyword evidence="7" id="KW-1185">Reference proteome</keyword>
<feature type="compositionally biased region" description="Polar residues" evidence="5">
    <location>
        <begin position="31"/>
        <end position="40"/>
    </location>
</feature>
<sequence>MQITYYTRSNEQDQMLGIMSGGRESSENDVKQNPNVSDNTELTDEHLKDEVLNFPTNCSHCNSPCPTRMKVTKIPHFKEVIIMATTCDICGYKTNEVKSGSGIEPLGTRIQFKITDPSDMTRDILKSETCSIEIPELVLEVGAGTLGGRFTTIEGLLNNIKDQLNEDSPLIQGDSADTSMKQRLDKFLKRLQEVIDCRMQATIILDDPCGNSYLQ</sequence>
<evidence type="ECO:0000256" key="5">
    <source>
        <dbReference type="SAM" id="MobiDB-lite"/>
    </source>
</evidence>
<dbReference type="Gene3D" id="2.20.25.420">
    <property type="entry name" value="ZPR1, zinc finger domain"/>
    <property type="match status" value="1"/>
</dbReference>
<dbReference type="InterPro" id="IPR004457">
    <property type="entry name" value="Znf_ZPR1"/>
</dbReference>
<reference evidence="8" key="1">
    <citation type="submission" date="2025-08" db="UniProtKB">
        <authorList>
            <consortium name="RefSeq"/>
        </authorList>
    </citation>
    <scope>IDENTIFICATION</scope>
    <source>
        <tissue evidence="8">Muscle</tissue>
    </source>
</reference>
<evidence type="ECO:0000313" key="8">
    <source>
        <dbReference type="RefSeq" id="XP_013787788.1"/>
    </source>
</evidence>
<organism evidence="7 8">
    <name type="scientific">Limulus polyphemus</name>
    <name type="common">Atlantic horseshoe crab</name>
    <dbReference type="NCBI Taxonomy" id="6850"/>
    <lineage>
        <taxon>Eukaryota</taxon>
        <taxon>Metazoa</taxon>
        <taxon>Ecdysozoa</taxon>
        <taxon>Arthropoda</taxon>
        <taxon>Chelicerata</taxon>
        <taxon>Merostomata</taxon>
        <taxon>Xiphosura</taxon>
        <taxon>Limulidae</taxon>
        <taxon>Limulus</taxon>
    </lineage>
</organism>
<keyword evidence="4" id="KW-0862">Zinc</keyword>
<dbReference type="InterPro" id="IPR042452">
    <property type="entry name" value="ZPR1_Znf1/2"/>
</dbReference>
<dbReference type="InterPro" id="IPR056180">
    <property type="entry name" value="ZPR1_jr_dom"/>
</dbReference>
<name>A0ABM1BSG6_LIMPO</name>
<dbReference type="InterPro" id="IPR042451">
    <property type="entry name" value="ZPR1_A/B_dom"/>
</dbReference>
<evidence type="ECO:0000256" key="2">
    <source>
        <dbReference type="ARBA" id="ARBA00022723"/>
    </source>
</evidence>
<dbReference type="GeneID" id="106471715"/>
<feature type="domain" description="Zinc finger ZPR1-type" evidence="6">
    <location>
        <begin position="56"/>
        <end position="215"/>
    </location>
</feature>
<dbReference type="PANTHER" id="PTHR10876:SF0">
    <property type="entry name" value="ZINC FINGER PROTEIN ZPR1"/>
    <property type="match status" value="1"/>
</dbReference>
<feature type="non-terminal residue" evidence="8">
    <location>
        <position position="215"/>
    </location>
</feature>
<dbReference type="Pfam" id="PF22794">
    <property type="entry name" value="jr-ZPR1"/>
    <property type="match status" value="1"/>
</dbReference>
<keyword evidence="2" id="KW-0479">Metal-binding</keyword>